<evidence type="ECO:0000313" key="5">
    <source>
        <dbReference type="EMBL" id="SIR05192.1"/>
    </source>
</evidence>
<keyword evidence="5" id="KW-0969">Cilium</keyword>
<comment type="function">
    <text evidence="4">Required for formation of the rod structure in the basal body of the flagellar apparatus. Together with FliI and FliH, may constitute the export apparatus of flagellin.</text>
</comment>
<dbReference type="PANTHER" id="PTHR30531:SF12">
    <property type="entry name" value="FLAGELLAR BIOSYNTHETIC PROTEIN FLHB"/>
    <property type="match status" value="1"/>
</dbReference>
<organism evidence="5 6">
    <name type="scientific">Marinobacterium stanieri</name>
    <dbReference type="NCBI Taxonomy" id="49186"/>
    <lineage>
        <taxon>Bacteria</taxon>
        <taxon>Pseudomonadati</taxon>
        <taxon>Pseudomonadota</taxon>
        <taxon>Gammaproteobacteria</taxon>
        <taxon>Oceanospirillales</taxon>
        <taxon>Oceanospirillaceae</taxon>
        <taxon>Marinobacterium</taxon>
    </lineage>
</organism>
<keyword evidence="5" id="KW-0282">Flagellum</keyword>
<keyword evidence="3" id="KW-0653">Protein transport</keyword>
<keyword evidence="3" id="KW-1006">Bacterial flagellum protein export</keyword>
<evidence type="ECO:0000256" key="1">
    <source>
        <dbReference type="ARBA" id="ARBA00010690"/>
    </source>
</evidence>
<dbReference type="AlphaFoldDB" id="A0A1N6XS72"/>
<dbReference type="Pfam" id="PF01312">
    <property type="entry name" value="Bac_export_2"/>
    <property type="match status" value="1"/>
</dbReference>
<dbReference type="InterPro" id="IPR029025">
    <property type="entry name" value="T3SS_substrate_exporter_C"/>
</dbReference>
<evidence type="ECO:0000256" key="3">
    <source>
        <dbReference type="ARBA" id="ARBA00023225"/>
    </source>
</evidence>
<comment type="similarity">
    <text evidence="1">Belongs to the type III secretion exporter family.</text>
</comment>
<gene>
    <name evidence="5" type="ORF">SAMN05421647_1163</name>
</gene>
<dbReference type="GO" id="GO:0005886">
    <property type="term" value="C:plasma membrane"/>
    <property type="evidence" value="ECO:0007669"/>
    <property type="project" value="TreeGrafter"/>
</dbReference>
<reference evidence="6" key="1">
    <citation type="submission" date="2017-01" db="EMBL/GenBank/DDBJ databases">
        <authorList>
            <person name="Varghese N."/>
            <person name="Submissions S."/>
        </authorList>
    </citation>
    <scope>NUCLEOTIDE SEQUENCE [LARGE SCALE GENOMIC DNA]</scope>
    <source>
        <strain evidence="6">DSM 7027</strain>
    </source>
</reference>
<keyword evidence="5" id="KW-0966">Cell projection</keyword>
<dbReference type="InterPro" id="IPR006135">
    <property type="entry name" value="T3SS_substrate_exporter"/>
</dbReference>
<proteinExistence type="inferred from homology"/>
<evidence type="ECO:0000256" key="2">
    <source>
        <dbReference type="ARBA" id="ARBA00021622"/>
    </source>
</evidence>
<accession>A0A1N6XS72</accession>
<dbReference type="EMBL" id="FTMN01000016">
    <property type="protein sequence ID" value="SIR05192.1"/>
    <property type="molecule type" value="Genomic_DNA"/>
</dbReference>
<dbReference type="RefSeq" id="WP_076466425.1">
    <property type="nucleotide sequence ID" value="NZ_FTMN01000016.1"/>
</dbReference>
<sequence>MSDRPEDKSAVALRYDSDAGTAPRVVAKGHGLIAEQILALAEQHDIHIHQSPELIEVLIRLELGEEIPEALYRAIAEVIAFAYGLKKEEGKSGAGRAGAQ</sequence>
<evidence type="ECO:0000256" key="4">
    <source>
        <dbReference type="ARBA" id="ARBA00025078"/>
    </source>
</evidence>
<dbReference type="Gene3D" id="3.40.1690.10">
    <property type="entry name" value="secretion proteins EscU"/>
    <property type="match status" value="1"/>
</dbReference>
<dbReference type="GO" id="GO:0009306">
    <property type="term" value="P:protein secretion"/>
    <property type="evidence" value="ECO:0007669"/>
    <property type="project" value="InterPro"/>
</dbReference>
<protein>
    <recommendedName>
        <fullName evidence="2">Flagellar biosynthetic protein FlhB</fullName>
    </recommendedName>
</protein>
<dbReference type="STRING" id="49186.SAMN05421647_1163"/>
<dbReference type="PANTHER" id="PTHR30531">
    <property type="entry name" value="FLAGELLAR BIOSYNTHETIC PROTEIN FLHB"/>
    <property type="match status" value="1"/>
</dbReference>
<keyword evidence="3" id="KW-0813">Transport</keyword>
<dbReference type="eggNOG" id="COG2257">
    <property type="taxonomic scope" value="Bacteria"/>
</dbReference>
<dbReference type="Proteomes" id="UP000186895">
    <property type="component" value="Unassembled WGS sequence"/>
</dbReference>
<evidence type="ECO:0000313" key="6">
    <source>
        <dbReference type="Proteomes" id="UP000186895"/>
    </source>
</evidence>
<dbReference type="SUPFAM" id="SSF160544">
    <property type="entry name" value="EscU C-terminal domain-like"/>
    <property type="match status" value="1"/>
</dbReference>
<name>A0A1N6XS72_9GAMM</name>
<keyword evidence="6" id="KW-1185">Reference proteome</keyword>